<sequence>MRSYPYWATNSAGKTRAVINTNEFFKQSTRKCARNSRPRGVAATVYVIRSISGTACWLTTPTMTAEASSWTGSCSILLFLPLYLSRLSSCYELGRRRKRARATTTQGQPRHKDNHDTRTTTTQGQPRHKDNHDTRTTTTQGQPRHKDNHDIRTTGWGQPRHKDNHDTGTTTTQGRPRQDNHNIRTTTTQGQPRHKDNHDIKTTTTQGQPRHKDNRQGQPRHKDNRHKDNPT</sequence>
<accession>A0A8J5K1S5</accession>
<organism evidence="2 3">
    <name type="scientific">Homarus americanus</name>
    <name type="common">American lobster</name>
    <dbReference type="NCBI Taxonomy" id="6706"/>
    <lineage>
        <taxon>Eukaryota</taxon>
        <taxon>Metazoa</taxon>
        <taxon>Ecdysozoa</taxon>
        <taxon>Arthropoda</taxon>
        <taxon>Crustacea</taxon>
        <taxon>Multicrustacea</taxon>
        <taxon>Malacostraca</taxon>
        <taxon>Eumalacostraca</taxon>
        <taxon>Eucarida</taxon>
        <taxon>Decapoda</taxon>
        <taxon>Pleocyemata</taxon>
        <taxon>Astacidea</taxon>
        <taxon>Nephropoidea</taxon>
        <taxon>Nephropidae</taxon>
        <taxon>Homarus</taxon>
    </lineage>
</organism>
<dbReference type="EMBL" id="JAHLQT010024816">
    <property type="protein sequence ID" value="KAG7165160.1"/>
    <property type="molecule type" value="Genomic_DNA"/>
</dbReference>
<evidence type="ECO:0000256" key="1">
    <source>
        <dbReference type="SAM" id="MobiDB-lite"/>
    </source>
</evidence>
<evidence type="ECO:0000313" key="2">
    <source>
        <dbReference type="EMBL" id="KAG7165160.1"/>
    </source>
</evidence>
<dbReference type="Proteomes" id="UP000747542">
    <property type="component" value="Unassembled WGS sequence"/>
</dbReference>
<reference evidence="2" key="1">
    <citation type="journal article" date="2021" name="Sci. Adv.">
        <title>The American lobster genome reveals insights on longevity, neural, and immune adaptations.</title>
        <authorList>
            <person name="Polinski J.M."/>
            <person name="Zimin A.V."/>
            <person name="Clark K.F."/>
            <person name="Kohn A.B."/>
            <person name="Sadowski N."/>
            <person name="Timp W."/>
            <person name="Ptitsyn A."/>
            <person name="Khanna P."/>
            <person name="Romanova D.Y."/>
            <person name="Williams P."/>
            <person name="Greenwood S.J."/>
            <person name="Moroz L.L."/>
            <person name="Walt D.R."/>
            <person name="Bodnar A.G."/>
        </authorList>
    </citation>
    <scope>NUCLEOTIDE SEQUENCE</scope>
    <source>
        <strain evidence="2">GMGI-L3</strain>
    </source>
</reference>
<protein>
    <submittedName>
        <fullName evidence="2">Uncharacterized protein</fullName>
    </submittedName>
</protein>
<feature type="region of interest" description="Disordered" evidence="1">
    <location>
        <begin position="99"/>
        <end position="231"/>
    </location>
</feature>
<keyword evidence="3" id="KW-1185">Reference proteome</keyword>
<proteinExistence type="predicted"/>
<evidence type="ECO:0000313" key="3">
    <source>
        <dbReference type="Proteomes" id="UP000747542"/>
    </source>
</evidence>
<comment type="caution">
    <text evidence="2">The sequence shown here is derived from an EMBL/GenBank/DDBJ whole genome shotgun (WGS) entry which is preliminary data.</text>
</comment>
<name>A0A8J5K1S5_HOMAM</name>
<dbReference type="AlphaFoldDB" id="A0A8J5K1S5"/>
<gene>
    <name evidence="2" type="ORF">Hamer_G027974</name>
</gene>